<evidence type="ECO:0000256" key="7">
    <source>
        <dbReference type="ARBA" id="ARBA00023295"/>
    </source>
</evidence>
<dbReference type="PANTHER" id="PTHR40631">
    <property type="entry name" value="ALPHA-L-ARABINOFURANOSIDASE AXHA-2-RELATED"/>
    <property type="match status" value="1"/>
</dbReference>
<keyword evidence="11" id="KW-1185">Reference proteome</keyword>
<evidence type="ECO:0000256" key="6">
    <source>
        <dbReference type="ARBA" id="ARBA00022801"/>
    </source>
</evidence>
<feature type="compositionally biased region" description="Basic and acidic residues" evidence="9">
    <location>
        <begin position="28"/>
        <end position="38"/>
    </location>
</feature>
<evidence type="ECO:0000256" key="9">
    <source>
        <dbReference type="SAM" id="MobiDB-lite"/>
    </source>
</evidence>
<gene>
    <name evidence="10" type="ORF">B0T10DRAFT_467370</name>
</gene>
<evidence type="ECO:0000256" key="8">
    <source>
        <dbReference type="RuleBase" id="RU368117"/>
    </source>
</evidence>
<dbReference type="GO" id="GO:0046373">
    <property type="term" value="P:L-arabinose metabolic process"/>
    <property type="evidence" value="ECO:0007669"/>
    <property type="project" value="UniProtKB-UniRule"/>
</dbReference>
<dbReference type="AlphaFoldDB" id="A0A9P8VP93"/>
<evidence type="ECO:0000256" key="4">
    <source>
        <dbReference type="ARBA" id="ARBA00022525"/>
    </source>
</evidence>
<dbReference type="EMBL" id="JAGPYM010000076">
    <property type="protein sequence ID" value="KAH6869257.1"/>
    <property type="molecule type" value="Genomic_DNA"/>
</dbReference>
<comment type="caution">
    <text evidence="10">The sequence shown here is derived from an EMBL/GenBank/DDBJ whole genome shotgun (WGS) entry which is preliminary data.</text>
</comment>
<dbReference type="Gene3D" id="2.115.10.20">
    <property type="entry name" value="Glycosyl hydrolase domain, family 43"/>
    <property type="match status" value="1"/>
</dbReference>
<dbReference type="GO" id="GO:0005576">
    <property type="term" value="C:extracellular region"/>
    <property type="evidence" value="ECO:0007669"/>
    <property type="project" value="UniProtKB-SubCell"/>
</dbReference>
<dbReference type="PANTHER" id="PTHR40631:SF2">
    <property type="entry name" value="ALPHA-L-ARABINOFURANOSIDASE"/>
    <property type="match status" value="1"/>
</dbReference>
<dbReference type="InterPro" id="IPR023296">
    <property type="entry name" value="Glyco_hydro_beta-prop_sf"/>
</dbReference>
<evidence type="ECO:0000313" key="11">
    <source>
        <dbReference type="Proteomes" id="UP000777438"/>
    </source>
</evidence>
<comment type="subcellular location">
    <subcellularLocation>
        <location evidence="2 8">Secreted</location>
    </subcellularLocation>
</comment>
<evidence type="ECO:0000256" key="1">
    <source>
        <dbReference type="ARBA" id="ARBA00001462"/>
    </source>
</evidence>
<feature type="compositionally biased region" description="Low complexity" evidence="9">
    <location>
        <begin position="262"/>
        <end position="274"/>
    </location>
</feature>
<dbReference type="SUPFAM" id="SSF75005">
    <property type="entry name" value="Arabinanase/levansucrase/invertase"/>
    <property type="match status" value="1"/>
</dbReference>
<comment type="catalytic activity">
    <reaction evidence="1 8">
        <text>Hydrolysis of terminal non-reducing alpha-L-arabinofuranoside residues in alpha-L-arabinosides.</text>
        <dbReference type="EC" id="3.2.1.55"/>
    </reaction>
</comment>
<evidence type="ECO:0000256" key="5">
    <source>
        <dbReference type="ARBA" id="ARBA00022729"/>
    </source>
</evidence>
<dbReference type="Proteomes" id="UP000777438">
    <property type="component" value="Unassembled WGS sequence"/>
</dbReference>
<dbReference type="EC" id="3.2.1.55" evidence="8"/>
<dbReference type="InterPro" id="IPR005193">
    <property type="entry name" value="GH62_arabinosidase"/>
</dbReference>
<evidence type="ECO:0000256" key="3">
    <source>
        <dbReference type="ARBA" id="ARBA00007396"/>
    </source>
</evidence>
<protein>
    <recommendedName>
        <fullName evidence="8">Alpha-L-arabinofuranosidase</fullName>
        <ecNumber evidence="8">3.2.1.55</ecNumber>
    </recommendedName>
</protein>
<feature type="compositionally biased region" description="Pro residues" evidence="9">
    <location>
        <begin position="251"/>
        <end position="261"/>
    </location>
</feature>
<keyword evidence="6 8" id="KW-0378">Hydrolase</keyword>
<proteinExistence type="inferred from homology"/>
<keyword evidence="5 8" id="KW-0732">Signal</keyword>
<feature type="compositionally biased region" description="Polar residues" evidence="9">
    <location>
        <begin position="40"/>
        <end position="51"/>
    </location>
</feature>
<accession>A0A9P8VP93</accession>
<feature type="region of interest" description="Disordered" evidence="9">
    <location>
        <begin position="246"/>
        <end position="274"/>
    </location>
</feature>
<comment type="function">
    <text evidence="8">Alpha-L-arabinofuranosidase involved in the hydrolysis of xylan, a major structural heterogeneous polysaccharide found in plant biomass representing the second most abundant polysaccharide in the biosphere, after cellulose.</text>
</comment>
<organism evidence="10 11">
    <name type="scientific">Thelonectria olida</name>
    <dbReference type="NCBI Taxonomy" id="1576542"/>
    <lineage>
        <taxon>Eukaryota</taxon>
        <taxon>Fungi</taxon>
        <taxon>Dikarya</taxon>
        <taxon>Ascomycota</taxon>
        <taxon>Pezizomycotina</taxon>
        <taxon>Sordariomycetes</taxon>
        <taxon>Hypocreomycetidae</taxon>
        <taxon>Hypocreales</taxon>
        <taxon>Nectriaceae</taxon>
        <taxon>Thelonectria</taxon>
    </lineage>
</organism>
<dbReference type="OrthoDB" id="3156236at2759"/>
<reference evidence="10 11" key="1">
    <citation type="journal article" date="2021" name="Nat. Commun.">
        <title>Genetic determinants of endophytism in the Arabidopsis root mycobiome.</title>
        <authorList>
            <person name="Mesny F."/>
            <person name="Miyauchi S."/>
            <person name="Thiergart T."/>
            <person name="Pickel B."/>
            <person name="Atanasova L."/>
            <person name="Karlsson M."/>
            <person name="Huettel B."/>
            <person name="Barry K.W."/>
            <person name="Haridas S."/>
            <person name="Chen C."/>
            <person name="Bauer D."/>
            <person name="Andreopoulos W."/>
            <person name="Pangilinan J."/>
            <person name="LaButti K."/>
            <person name="Riley R."/>
            <person name="Lipzen A."/>
            <person name="Clum A."/>
            <person name="Drula E."/>
            <person name="Henrissat B."/>
            <person name="Kohler A."/>
            <person name="Grigoriev I.V."/>
            <person name="Martin F.M."/>
            <person name="Hacquard S."/>
        </authorList>
    </citation>
    <scope>NUCLEOTIDE SEQUENCE [LARGE SCALE GENOMIC DNA]</scope>
    <source>
        <strain evidence="10 11">MPI-CAGE-CH-0241</strain>
    </source>
</reference>
<sequence>MVLLLNLMQQQPLSQVAFHMVKTPSRLDGSDRRAKEKQASAPQSYSWTSTGPLIPAKNDGRGIKALNDPSIVQHGVYLSFTDFNQAQNVQLHYLEDKATGRGYHAAPQKLWYLIYQNGNASYSTNKDINNPNGWSAPKNFYSNMPDIIRQNIGNGNWVDMWVICDNSKCHLFSSDDNGHLYRSSTSLQNFPNGFGNTAIALSDTNRYALFEASCVYHLETGGYLLLVEAIGTDGNQYFRSWTASSSAAPGAPTPTPSPTPSLAPTTFASPAAPGPRVSAMTLTISPNGMRFLYQGLDPKATGNCDELPLKLALIT</sequence>
<evidence type="ECO:0000313" key="10">
    <source>
        <dbReference type="EMBL" id="KAH6869257.1"/>
    </source>
</evidence>
<evidence type="ECO:0000256" key="2">
    <source>
        <dbReference type="ARBA" id="ARBA00004613"/>
    </source>
</evidence>
<feature type="region of interest" description="Disordered" evidence="9">
    <location>
        <begin position="24"/>
        <end position="52"/>
    </location>
</feature>
<dbReference type="GO" id="GO:0045493">
    <property type="term" value="P:xylan catabolic process"/>
    <property type="evidence" value="ECO:0007669"/>
    <property type="project" value="UniProtKB-UniRule"/>
</dbReference>
<dbReference type="GO" id="GO:0046556">
    <property type="term" value="F:alpha-L-arabinofuranosidase activity"/>
    <property type="evidence" value="ECO:0007669"/>
    <property type="project" value="UniProtKB-UniRule"/>
</dbReference>
<keyword evidence="4 8" id="KW-0964">Secreted</keyword>
<comment type="similarity">
    <text evidence="3 8">Belongs to the glycosyl hydrolase 62 family.</text>
</comment>
<dbReference type="Pfam" id="PF03664">
    <property type="entry name" value="Glyco_hydro_62"/>
    <property type="match status" value="1"/>
</dbReference>
<name>A0A9P8VP93_9HYPO</name>
<keyword evidence="7 8" id="KW-0326">Glycosidase</keyword>